<dbReference type="AlphaFoldDB" id="A0AAD6V900"/>
<dbReference type="InterPro" id="IPR046521">
    <property type="entry name" value="DUF6698"/>
</dbReference>
<reference evidence="2" key="1">
    <citation type="submission" date="2023-03" db="EMBL/GenBank/DDBJ databases">
        <title>Massive genome expansion in bonnet fungi (Mycena s.s.) driven by repeated elements and novel gene families across ecological guilds.</title>
        <authorList>
            <consortium name="Lawrence Berkeley National Laboratory"/>
            <person name="Harder C.B."/>
            <person name="Miyauchi S."/>
            <person name="Viragh M."/>
            <person name="Kuo A."/>
            <person name="Thoen E."/>
            <person name="Andreopoulos B."/>
            <person name="Lu D."/>
            <person name="Skrede I."/>
            <person name="Drula E."/>
            <person name="Henrissat B."/>
            <person name="Morin E."/>
            <person name="Kohler A."/>
            <person name="Barry K."/>
            <person name="LaButti K."/>
            <person name="Morin E."/>
            <person name="Salamov A."/>
            <person name="Lipzen A."/>
            <person name="Mereny Z."/>
            <person name="Hegedus B."/>
            <person name="Baldrian P."/>
            <person name="Stursova M."/>
            <person name="Weitz H."/>
            <person name="Taylor A."/>
            <person name="Grigoriev I.V."/>
            <person name="Nagy L.G."/>
            <person name="Martin F."/>
            <person name="Kauserud H."/>
        </authorList>
    </citation>
    <scope>NUCLEOTIDE SEQUENCE</scope>
    <source>
        <strain evidence="2">9144</strain>
    </source>
</reference>
<dbReference type="EMBL" id="JARJCW010000040">
    <property type="protein sequence ID" value="KAJ7206258.1"/>
    <property type="molecule type" value="Genomic_DNA"/>
</dbReference>
<comment type="caution">
    <text evidence="2">The sequence shown here is derived from an EMBL/GenBank/DDBJ whole genome shotgun (WGS) entry which is preliminary data.</text>
</comment>
<accession>A0AAD6V900</accession>
<evidence type="ECO:0000313" key="2">
    <source>
        <dbReference type="EMBL" id="KAJ7206258.1"/>
    </source>
</evidence>
<sequence>MPSEASNSLPPLSSEDQERYDNLLRWLGRKAIDNDTTTNNEDHDNPEDDEPPRKKQKTGNDAWDDDTAPSDAILAARFFRRAIHPHLKMRTVFLYGAESAWGIATATLTDKQRRKRASFITAFDALLRHVPHLVNVLRRLYALRKKGHWEVFIDKFAGLANSTRSNDSTGIKPNLQELIVPNPDKDVLAPPVGGRGTKDKRGYRHEVLRLLLMGCPDRECFPPPVFNNKSAEFDDTRTEEQLKRAEQILDDIVASKYACHEFQFHSFLYADDSFNEDDPREGFCRGEMLIRILRRLWTTPRTVTSGLGEKAIPPDANATKHRVYAVIEPMVGYAACHGLVAMMPGDWNNVAGNKELYDRIIKVFRDSPLWAKQTLEFLTSEVFEGASADSDSNAAEQAHPDRGTASDHMAKMAELARLEREATADDIHSFIINALSLHALFRLLHRYIQEFTITLHALIILDLTYGKTLFATVLVRFISFSDLNEPLTTPIAVSLARILCINSLSHCSPFVV</sequence>
<feature type="region of interest" description="Disordered" evidence="1">
    <location>
        <begin position="31"/>
        <end position="66"/>
    </location>
</feature>
<protein>
    <submittedName>
        <fullName evidence="2">Uncharacterized protein</fullName>
    </submittedName>
</protein>
<keyword evidence="3" id="KW-1185">Reference proteome</keyword>
<evidence type="ECO:0000313" key="3">
    <source>
        <dbReference type="Proteomes" id="UP001219525"/>
    </source>
</evidence>
<gene>
    <name evidence="2" type="ORF">GGX14DRAFT_643190</name>
</gene>
<evidence type="ECO:0000256" key="1">
    <source>
        <dbReference type="SAM" id="MobiDB-lite"/>
    </source>
</evidence>
<dbReference type="Proteomes" id="UP001219525">
    <property type="component" value="Unassembled WGS sequence"/>
</dbReference>
<dbReference type="Pfam" id="PF20414">
    <property type="entry name" value="DUF6698"/>
    <property type="match status" value="1"/>
</dbReference>
<organism evidence="2 3">
    <name type="scientific">Mycena pura</name>
    <dbReference type="NCBI Taxonomy" id="153505"/>
    <lineage>
        <taxon>Eukaryota</taxon>
        <taxon>Fungi</taxon>
        <taxon>Dikarya</taxon>
        <taxon>Basidiomycota</taxon>
        <taxon>Agaricomycotina</taxon>
        <taxon>Agaricomycetes</taxon>
        <taxon>Agaricomycetidae</taxon>
        <taxon>Agaricales</taxon>
        <taxon>Marasmiineae</taxon>
        <taxon>Mycenaceae</taxon>
        <taxon>Mycena</taxon>
    </lineage>
</organism>
<name>A0AAD6V900_9AGAR</name>
<proteinExistence type="predicted"/>